<protein>
    <submittedName>
        <fullName evidence="6">CRP-like cAMP-binding protein</fullName>
    </submittedName>
</protein>
<dbReference type="SMART" id="SM00100">
    <property type="entry name" value="cNMP"/>
    <property type="match status" value="1"/>
</dbReference>
<name>A0A841BMU3_9ACTN</name>
<dbReference type="Pfam" id="PF13545">
    <property type="entry name" value="HTH_Crp_2"/>
    <property type="match status" value="1"/>
</dbReference>
<comment type="caution">
    <text evidence="6">The sequence shown here is derived from an EMBL/GenBank/DDBJ whole genome shotgun (WGS) entry which is preliminary data.</text>
</comment>
<sequence>MRRRQPDRRPWPADSFLAELAPDDLEALIAAGTTRVYDRQAVLIAEGATDTEAHLLLTGCVRVEGHTSAGSSTLLAIRIGGDIVGELAALHGNPRSTTVVAVTRTSVRVIDGLRFREIVNARPAIAAAIQRTVSTKLLAATRYRIDVGSSSVLARVARVLLHLGEVYGRTTSPGTLIDLPLSQRDLSSLVGAAEPSVYRAITDLRRMGALTTGYRRIVITDHARLHKTADS</sequence>
<accession>A0A841BMU3</accession>
<keyword evidence="1" id="KW-0805">Transcription regulation</keyword>
<dbReference type="PROSITE" id="PS51063">
    <property type="entry name" value="HTH_CRP_2"/>
    <property type="match status" value="1"/>
</dbReference>
<evidence type="ECO:0000256" key="2">
    <source>
        <dbReference type="ARBA" id="ARBA00023125"/>
    </source>
</evidence>
<dbReference type="InterPro" id="IPR036388">
    <property type="entry name" value="WH-like_DNA-bd_sf"/>
</dbReference>
<dbReference type="PROSITE" id="PS50042">
    <property type="entry name" value="CNMP_BINDING_3"/>
    <property type="match status" value="1"/>
</dbReference>
<dbReference type="SMART" id="SM00419">
    <property type="entry name" value="HTH_CRP"/>
    <property type="match status" value="1"/>
</dbReference>
<feature type="domain" description="HTH crp-type" evidence="5">
    <location>
        <begin position="150"/>
        <end position="223"/>
    </location>
</feature>
<dbReference type="InterPro" id="IPR036390">
    <property type="entry name" value="WH_DNA-bd_sf"/>
</dbReference>
<dbReference type="CDD" id="cd00038">
    <property type="entry name" value="CAP_ED"/>
    <property type="match status" value="1"/>
</dbReference>
<dbReference type="AlphaFoldDB" id="A0A841BMU3"/>
<keyword evidence="7" id="KW-1185">Reference proteome</keyword>
<organism evidence="6 7">
    <name type="scientific">Allocatelliglobosispora scoriae</name>
    <dbReference type="NCBI Taxonomy" id="643052"/>
    <lineage>
        <taxon>Bacteria</taxon>
        <taxon>Bacillati</taxon>
        <taxon>Actinomycetota</taxon>
        <taxon>Actinomycetes</taxon>
        <taxon>Micromonosporales</taxon>
        <taxon>Micromonosporaceae</taxon>
        <taxon>Allocatelliglobosispora</taxon>
    </lineage>
</organism>
<dbReference type="EMBL" id="JACHMN010000002">
    <property type="protein sequence ID" value="MBB5868698.1"/>
    <property type="molecule type" value="Genomic_DNA"/>
</dbReference>
<dbReference type="Gene3D" id="2.60.120.10">
    <property type="entry name" value="Jelly Rolls"/>
    <property type="match status" value="1"/>
</dbReference>
<dbReference type="InterPro" id="IPR050397">
    <property type="entry name" value="Env_Response_Regulators"/>
</dbReference>
<dbReference type="GO" id="GO:0003700">
    <property type="term" value="F:DNA-binding transcription factor activity"/>
    <property type="evidence" value="ECO:0007669"/>
    <property type="project" value="TreeGrafter"/>
</dbReference>
<dbReference type="InterPro" id="IPR018490">
    <property type="entry name" value="cNMP-bd_dom_sf"/>
</dbReference>
<gene>
    <name evidence="6" type="ORF">F4553_002077</name>
</gene>
<evidence type="ECO:0000259" key="5">
    <source>
        <dbReference type="PROSITE" id="PS51063"/>
    </source>
</evidence>
<dbReference type="SUPFAM" id="SSF46785">
    <property type="entry name" value="Winged helix' DNA-binding domain"/>
    <property type="match status" value="1"/>
</dbReference>
<dbReference type="Proteomes" id="UP000587527">
    <property type="component" value="Unassembled WGS sequence"/>
</dbReference>
<proteinExistence type="predicted"/>
<dbReference type="RefSeq" id="WP_184834815.1">
    <property type="nucleotide sequence ID" value="NZ_JACHMN010000002.1"/>
</dbReference>
<dbReference type="PANTHER" id="PTHR24567">
    <property type="entry name" value="CRP FAMILY TRANSCRIPTIONAL REGULATORY PROTEIN"/>
    <property type="match status" value="1"/>
</dbReference>
<dbReference type="InterPro" id="IPR000595">
    <property type="entry name" value="cNMP-bd_dom"/>
</dbReference>
<evidence type="ECO:0000313" key="7">
    <source>
        <dbReference type="Proteomes" id="UP000587527"/>
    </source>
</evidence>
<dbReference type="Gene3D" id="1.10.10.10">
    <property type="entry name" value="Winged helix-like DNA-binding domain superfamily/Winged helix DNA-binding domain"/>
    <property type="match status" value="1"/>
</dbReference>
<evidence type="ECO:0000259" key="4">
    <source>
        <dbReference type="PROSITE" id="PS50042"/>
    </source>
</evidence>
<dbReference type="InterPro" id="IPR014710">
    <property type="entry name" value="RmlC-like_jellyroll"/>
</dbReference>
<dbReference type="PANTHER" id="PTHR24567:SF74">
    <property type="entry name" value="HTH-TYPE TRANSCRIPTIONAL REGULATOR ARCR"/>
    <property type="match status" value="1"/>
</dbReference>
<evidence type="ECO:0000313" key="6">
    <source>
        <dbReference type="EMBL" id="MBB5868698.1"/>
    </source>
</evidence>
<keyword evidence="3" id="KW-0804">Transcription</keyword>
<dbReference type="GO" id="GO:0005829">
    <property type="term" value="C:cytosol"/>
    <property type="evidence" value="ECO:0007669"/>
    <property type="project" value="TreeGrafter"/>
</dbReference>
<dbReference type="InterPro" id="IPR012318">
    <property type="entry name" value="HTH_CRP"/>
</dbReference>
<keyword evidence="2" id="KW-0238">DNA-binding</keyword>
<reference evidence="6 7" key="1">
    <citation type="submission" date="2020-08" db="EMBL/GenBank/DDBJ databases">
        <title>Sequencing the genomes of 1000 actinobacteria strains.</title>
        <authorList>
            <person name="Klenk H.-P."/>
        </authorList>
    </citation>
    <scope>NUCLEOTIDE SEQUENCE [LARGE SCALE GENOMIC DNA]</scope>
    <source>
        <strain evidence="6 7">DSM 45362</strain>
    </source>
</reference>
<dbReference type="Pfam" id="PF00027">
    <property type="entry name" value="cNMP_binding"/>
    <property type="match status" value="1"/>
</dbReference>
<evidence type="ECO:0000256" key="1">
    <source>
        <dbReference type="ARBA" id="ARBA00023015"/>
    </source>
</evidence>
<feature type="domain" description="Cyclic nucleotide-binding" evidence="4">
    <location>
        <begin position="16"/>
        <end position="119"/>
    </location>
</feature>
<dbReference type="GO" id="GO:0003677">
    <property type="term" value="F:DNA binding"/>
    <property type="evidence" value="ECO:0007669"/>
    <property type="project" value="UniProtKB-KW"/>
</dbReference>
<evidence type="ECO:0000256" key="3">
    <source>
        <dbReference type="ARBA" id="ARBA00023163"/>
    </source>
</evidence>
<dbReference type="SUPFAM" id="SSF51206">
    <property type="entry name" value="cAMP-binding domain-like"/>
    <property type="match status" value="1"/>
</dbReference>